<proteinExistence type="predicted"/>
<evidence type="ECO:0000313" key="2">
    <source>
        <dbReference type="EMBL" id="KAL2508810.1"/>
    </source>
</evidence>
<evidence type="ECO:0000256" key="1">
    <source>
        <dbReference type="SAM" id="MobiDB-lite"/>
    </source>
</evidence>
<dbReference type="InterPro" id="IPR008528">
    <property type="entry name" value="unc-13_homologue"/>
</dbReference>
<keyword evidence="3" id="KW-1185">Reference proteome</keyword>
<dbReference type="AlphaFoldDB" id="A0ABD1T806"/>
<feature type="region of interest" description="Disordered" evidence="1">
    <location>
        <begin position="132"/>
        <end position="153"/>
    </location>
</feature>
<dbReference type="EMBL" id="JBFOLJ010000009">
    <property type="protein sequence ID" value="KAL2508810.1"/>
    <property type="molecule type" value="Genomic_DNA"/>
</dbReference>
<sequence length="191" mass="21327">MPPGAVTLDDMDLDQVSVDCVLNCAKKEPLDTEEVEEVLSLSKSQSLNSSQVQELTVDDIDEFEDDDPDEVDTQRYSRRVLNDASDVVLGLPSFATGLIDDDLRETAYEILLAAAGALGGLIVPSEEKKKEKKSRLTRKLGRSKSEHVTQSHNSPGLVGLLETMHVQMEINYTYHLKHFLIVLGSYFFYLH</sequence>
<name>A0ABD1T806_9LAMI</name>
<dbReference type="Proteomes" id="UP001604277">
    <property type="component" value="Unassembled WGS sequence"/>
</dbReference>
<dbReference type="PANTHER" id="PTHR31280">
    <property type="entry name" value="PROTEIN UNC-13 HOMOLOG"/>
    <property type="match status" value="1"/>
</dbReference>
<comment type="caution">
    <text evidence="2">The sequence shown here is derived from an EMBL/GenBank/DDBJ whole genome shotgun (WGS) entry which is preliminary data.</text>
</comment>
<reference evidence="3" key="1">
    <citation type="submission" date="2024-07" db="EMBL/GenBank/DDBJ databases">
        <title>Two chromosome-level genome assemblies of Korean endemic species Abeliophyllum distichum and Forsythia ovata (Oleaceae).</title>
        <authorList>
            <person name="Jang H."/>
        </authorList>
    </citation>
    <scope>NUCLEOTIDE SEQUENCE [LARGE SCALE GENOMIC DNA]</scope>
</reference>
<gene>
    <name evidence="2" type="ORF">Fot_32457</name>
</gene>
<evidence type="ECO:0000313" key="3">
    <source>
        <dbReference type="Proteomes" id="UP001604277"/>
    </source>
</evidence>
<protein>
    <submittedName>
        <fullName evidence="2">Uncharacterized protein</fullName>
    </submittedName>
</protein>
<organism evidence="2 3">
    <name type="scientific">Forsythia ovata</name>
    <dbReference type="NCBI Taxonomy" id="205694"/>
    <lineage>
        <taxon>Eukaryota</taxon>
        <taxon>Viridiplantae</taxon>
        <taxon>Streptophyta</taxon>
        <taxon>Embryophyta</taxon>
        <taxon>Tracheophyta</taxon>
        <taxon>Spermatophyta</taxon>
        <taxon>Magnoliopsida</taxon>
        <taxon>eudicotyledons</taxon>
        <taxon>Gunneridae</taxon>
        <taxon>Pentapetalae</taxon>
        <taxon>asterids</taxon>
        <taxon>lamiids</taxon>
        <taxon>Lamiales</taxon>
        <taxon>Oleaceae</taxon>
        <taxon>Forsythieae</taxon>
        <taxon>Forsythia</taxon>
    </lineage>
</organism>
<accession>A0ABD1T806</accession>
<dbReference type="PANTHER" id="PTHR31280:SF2">
    <property type="entry name" value="PROTEIN UNC-13 HOMOLOG"/>
    <property type="match status" value="1"/>
</dbReference>
<feature type="compositionally biased region" description="Basic residues" evidence="1">
    <location>
        <begin position="132"/>
        <end position="142"/>
    </location>
</feature>